<evidence type="ECO:0000313" key="2">
    <source>
        <dbReference type="Proteomes" id="UP000031623"/>
    </source>
</evidence>
<keyword evidence="2" id="KW-1185">Reference proteome</keyword>
<dbReference type="STRING" id="40754.THII_3306"/>
<dbReference type="AlphaFoldDB" id="A0A090AH34"/>
<name>A0A090AH34_9GAMM</name>
<proteinExistence type="predicted"/>
<reference evidence="1 2" key="1">
    <citation type="journal article" date="2014" name="ISME J.">
        <title>Ecophysiology of Thioploca ingrica as revealed by the complete genome sequence supplemented with proteomic evidence.</title>
        <authorList>
            <person name="Kojima H."/>
            <person name="Ogura Y."/>
            <person name="Yamamoto N."/>
            <person name="Togashi T."/>
            <person name="Mori H."/>
            <person name="Watanabe T."/>
            <person name="Nemoto F."/>
            <person name="Kurokawa K."/>
            <person name="Hayashi T."/>
            <person name="Fukui M."/>
        </authorList>
    </citation>
    <scope>NUCLEOTIDE SEQUENCE [LARGE SCALE GENOMIC DNA]</scope>
</reference>
<dbReference type="EMBL" id="AP014633">
    <property type="protein sequence ID" value="BAP57603.1"/>
    <property type="molecule type" value="Genomic_DNA"/>
</dbReference>
<sequence>MSLNPTISISQITTTFEAGLSRITANVNGTLLWFESGDTLLHPVPEAFTSAFLLPAAHSQAQLTLDQPVSSTWLANASQILTLTHQWWNYSNQVPPLETTHSEAAGSPVNSTGLYFTGGVDSFYSLFYFNFPIHYLVFVQGYDVTINDKVRMAAIEQSLEQIVATLGIKKIVVRTNLRTHPAFRLVSWEQSHGGALVAIGYLLSHQLGKMVISSSYPQTVTMPWGTHHELDPLWSSERLQFIHFGDDKWRVDKLAKIADEPLVQQHLRVCWENRSPTGNCSQCEKCIRNMLVLAHLGKLAAYPVFDQSLPLRKRLDSKLLVSRHLLPAYTNLLRVGLPPDLAWSVKKLVWRSYWLSWPASVYRFMLTTIQRIF</sequence>
<gene>
    <name evidence="1" type="ORF">THII_3306</name>
</gene>
<accession>A0A090AH34</accession>
<dbReference type="KEGG" id="tig:THII_3306"/>
<organism evidence="1 2">
    <name type="scientific">Thioploca ingrica</name>
    <dbReference type="NCBI Taxonomy" id="40754"/>
    <lineage>
        <taxon>Bacteria</taxon>
        <taxon>Pseudomonadati</taxon>
        <taxon>Pseudomonadota</taxon>
        <taxon>Gammaproteobacteria</taxon>
        <taxon>Thiotrichales</taxon>
        <taxon>Thiotrichaceae</taxon>
        <taxon>Thioploca</taxon>
    </lineage>
</organism>
<dbReference type="HOGENOM" id="CLU_741736_0_0_6"/>
<evidence type="ECO:0000313" key="1">
    <source>
        <dbReference type="EMBL" id="BAP57603.1"/>
    </source>
</evidence>
<dbReference type="Proteomes" id="UP000031623">
    <property type="component" value="Chromosome"/>
</dbReference>
<dbReference type="OrthoDB" id="5413327at2"/>
<protein>
    <submittedName>
        <fullName evidence="1">Uncharacterized protein</fullName>
    </submittedName>
</protein>